<dbReference type="InterPro" id="IPR027802">
    <property type="entry name" value="Multi-ubiquitin_dom"/>
</dbReference>
<dbReference type="Pfam" id="PF14452">
    <property type="entry name" value="Multi_ubiq"/>
    <property type="match status" value="1"/>
</dbReference>
<evidence type="ECO:0000313" key="3">
    <source>
        <dbReference type="Proteomes" id="UP000317593"/>
    </source>
</evidence>
<dbReference type="OrthoDB" id="7445930at2"/>
<accession>A0A521ECK0</accession>
<reference evidence="2 3" key="1">
    <citation type="submission" date="2017-05" db="EMBL/GenBank/DDBJ databases">
        <authorList>
            <person name="Varghese N."/>
            <person name="Submissions S."/>
        </authorList>
    </citation>
    <scope>NUCLEOTIDE SEQUENCE [LARGE SCALE GENOMIC DNA]</scope>
    <source>
        <strain evidence="2 3">DSM 21194</strain>
    </source>
</reference>
<sequence>MSKDKFQFKIENEPHKWDKQYITGKEVREIPPGIPDNMDLFLKRRGEPGELIEDDDKIDLDDPGIEKFYSQVADSTPGS</sequence>
<organism evidence="2 3">
    <name type="scientific">Fodinibius sediminis</name>
    <dbReference type="NCBI Taxonomy" id="1214077"/>
    <lineage>
        <taxon>Bacteria</taxon>
        <taxon>Pseudomonadati</taxon>
        <taxon>Balneolota</taxon>
        <taxon>Balneolia</taxon>
        <taxon>Balneolales</taxon>
        <taxon>Balneolaceae</taxon>
        <taxon>Fodinibius</taxon>
    </lineage>
</organism>
<keyword evidence="3" id="KW-1185">Reference proteome</keyword>
<evidence type="ECO:0000259" key="1">
    <source>
        <dbReference type="Pfam" id="PF14452"/>
    </source>
</evidence>
<evidence type="ECO:0000313" key="2">
    <source>
        <dbReference type="EMBL" id="SMO81647.1"/>
    </source>
</evidence>
<dbReference type="RefSeq" id="WP_142715423.1">
    <property type="nucleotide sequence ID" value="NZ_FXTH01000015.1"/>
</dbReference>
<name>A0A521ECK0_9BACT</name>
<proteinExistence type="predicted"/>
<protein>
    <submittedName>
        <fullName evidence="2">Multiubiquitin</fullName>
    </submittedName>
</protein>
<gene>
    <name evidence="2" type="ORF">SAMN06265218_1154</name>
</gene>
<dbReference type="Proteomes" id="UP000317593">
    <property type="component" value="Unassembled WGS sequence"/>
</dbReference>
<dbReference type="EMBL" id="FXTH01000015">
    <property type="protein sequence ID" value="SMO81647.1"/>
    <property type="molecule type" value="Genomic_DNA"/>
</dbReference>
<dbReference type="AlphaFoldDB" id="A0A521ECK0"/>
<feature type="domain" description="Multi-ubiquitin" evidence="1">
    <location>
        <begin position="6"/>
        <end position="69"/>
    </location>
</feature>